<protein>
    <submittedName>
        <fullName evidence="1">Uncharacterized protein</fullName>
    </submittedName>
</protein>
<reference evidence="1" key="1">
    <citation type="submission" date="2021-03" db="EMBL/GenBank/DDBJ databases">
        <authorList>
            <consortium name="DOE Joint Genome Institute"/>
            <person name="Ahrendt S."/>
            <person name="Looney B.P."/>
            <person name="Miyauchi S."/>
            <person name="Morin E."/>
            <person name="Drula E."/>
            <person name="Courty P.E."/>
            <person name="Chicoki N."/>
            <person name="Fauchery L."/>
            <person name="Kohler A."/>
            <person name="Kuo A."/>
            <person name="Labutti K."/>
            <person name="Pangilinan J."/>
            <person name="Lipzen A."/>
            <person name="Riley R."/>
            <person name="Andreopoulos W."/>
            <person name="He G."/>
            <person name="Johnson J."/>
            <person name="Barry K.W."/>
            <person name="Grigoriev I.V."/>
            <person name="Nagy L."/>
            <person name="Hibbett D."/>
            <person name="Henrissat B."/>
            <person name="Matheny P.B."/>
            <person name="Labbe J."/>
            <person name="Martin F."/>
        </authorList>
    </citation>
    <scope>NUCLEOTIDE SEQUENCE</scope>
    <source>
        <strain evidence="1">HHB10654</strain>
    </source>
</reference>
<evidence type="ECO:0000313" key="2">
    <source>
        <dbReference type="Proteomes" id="UP000814140"/>
    </source>
</evidence>
<organism evidence="1 2">
    <name type="scientific">Artomyces pyxidatus</name>
    <dbReference type="NCBI Taxonomy" id="48021"/>
    <lineage>
        <taxon>Eukaryota</taxon>
        <taxon>Fungi</taxon>
        <taxon>Dikarya</taxon>
        <taxon>Basidiomycota</taxon>
        <taxon>Agaricomycotina</taxon>
        <taxon>Agaricomycetes</taxon>
        <taxon>Russulales</taxon>
        <taxon>Auriscalpiaceae</taxon>
        <taxon>Artomyces</taxon>
    </lineage>
</organism>
<reference evidence="1" key="2">
    <citation type="journal article" date="2022" name="New Phytol.">
        <title>Evolutionary transition to the ectomycorrhizal habit in the genomes of a hyperdiverse lineage of mushroom-forming fungi.</title>
        <authorList>
            <person name="Looney B."/>
            <person name="Miyauchi S."/>
            <person name="Morin E."/>
            <person name="Drula E."/>
            <person name="Courty P.E."/>
            <person name="Kohler A."/>
            <person name="Kuo A."/>
            <person name="LaButti K."/>
            <person name="Pangilinan J."/>
            <person name="Lipzen A."/>
            <person name="Riley R."/>
            <person name="Andreopoulos W."/>
            <person name="He G."/>
            <person name="Johnson J."/>
            <person name="Nolan M."/>
            <person name="Tritt A."/>
            <person name="Barry K.W."/>
            <person name="Grigoriev I.V."/>
            <person name="Nagy L.G."/>
            <person name="Hibbett D."/>
            <person name="Henrissat B."/>
            <person name="Matheny P.B."/>
            <person name="Labbe J."/>
            <person name="Martin F.M."/>
        </authorList>
    </citation>
    <scope>NUCLEOTIDE SEQUENCE</scope>
    <source>
        <strain evidence="1">HHB10654</strain>
    </source>
</reference>
<keyword evidence="2" id="KW-1185">Reference proteome</keyword>
<comment type="caution">
    <text evidence="1">The sequence shown here is derived from an EMBL/GenBank/DDBJ whole genome shotgun (WGS) entry which is preliminary data.</text>
</comment>
<evidence type="ECO:0000313" key="1">
    <source>
        <dbReference type="EMBL" id="KAI0057942.1"/>
    </source>
</evidence>
<gene>
    <name evidence="1" type="ORF">BV25DRAFT_1811627</name>
</gene>
<name>A0ACB8SP22_9AGAM</name>
<dbReference type="Proteomes" id="UP000814140">
    <property type="component" value="Unassembled WGS sequence"/>
</dbReference>
<sequence>MLQPLDGCLCGRQAPCNVRCRECVGQELTCRHCACERHQQMPLHMMEVWNGSFFERTTLAKLDFVVQLGHPPGTICPYRYRPRKEFTIIHTNGIQRIDLCFCGCNGGSKEDQWRQLRRYGWWPATPLEPQTAATVQALKQFHLLSLQGKVTGFDYYRGLELQTDNTGLEYLPDRLSSFMNMVRQYRHTQMMKRGGRGHSVTGVRGTQAGELAVLCPACPQPGLNLADDWMNGPLDEQWLYRRIIAMDANFRLKNKLRSSDANDPGFSTGFAYFVEQDPYNEHVANYATQEEISNCSGFAAIAKANTKNTKGLRSTGVGAVSCAKHEFWMPNGLGDLQKGERYCNMDFIFWSSLRALKNTSLLVSYDIACQWSRNFWERVQEAPPGLEFRLCPDDVDFAIPKFHLPAHGASCQVPYSFNYKTGVGMTDGESPERNWAALNGAASSTKEMGPGARHDTLDDHCGHANWRRVVKTGASIVRRTKAAVANATDHVEIFEEFTLQLLGQREGQVREWVGLVERWDAGDRSENPYECSKESSTLSEERLRLAEEEAEREAAGQLDAAGPGRSAFLLLGMDIEEAQYSFTIRDGTALQAAQTQEARSALLRQIFKFRAEQEARMPDVSTHFEVDDTSFSSTPEKIKLYLPSDLPQDIRDRLCPPHYAAIEGQLRYAQASDALDELRRHLRIRTYLNNYKIKNVTGQVANTRARGLQSRVDQKVKAAAARYRRCRAAYTVLVGPGDWEARLQVLHDEDIRGLGERGVRDRELSEHERVRNWTFPERIEEGGVNPGESTRTLSWLWFAVGLELDSDDPGMHDEWAKARARAKRWHEEVIRIQHEMANITRYLAHHSTRWTALKSIRAAIDDNVHLSRRPDEALNEGLHAFASRQADMFNRMRLAFDQQWTYIRRDANAYLAVHPFVRYPNRLL</sequence>
<dbReference type="EMBL" id="MU277241">
    <property type="protein sequence ID" value="KAI0057942.1"/>
    <property type="molecule type" value="Genomic_DNA"/>
</dbReference>
<proteinExistence type="predicted"/>
<accession>A0ACB8SP22</accession>